<protein>
    <submittedName>
        <fullName evidence="1">Uncharacterized protein</fullName>
    </submittedName>
</protein>
<name>A0A0F9I9V5_9ZZZZ</name>
<comment type="caution">
    <text evidence="1">The sequence shown here is derived from an EMBL/GenBank/DDBJ whole genome shotgun (WGS) entry which is preliminary data.</text>
</comment>
<dbReference type="SUPFAM" id="SSF52540">
    <property type="entry name" value="P-loop containing nucleoside triphosphate hydrolases"/>
    <property type="match status" value="1"/>
</dbReference>
<reference evidence="1" key="1">
    <citation type="journal article" date="2015" name="Nature">
        <title>Complex archaea that bridge the gap between prokaryotes and eukaryotes.</title>
        <authorList>
            <person name="Spang A."/>
            <person name="Saw J.H."/>
            <person name="Jorgensen S.L."/>
            <person name="Zaremba-Niedzwiedzka K."/>
            <person name="Martijn J."/>
            <person name="Lind A.E."/>
            <person name="van Eijk R."/>
            <person name="Schleper C."/>
            <person name="Guy L."/>
            <person name="Ettema T.J."/>
        </authorList>
    </citation>
    <scope>NUCLEOTIDE SEQUENCE</scope>
</reference>
<evidence type="ECO:0000313" key="1">
    <source>
        <dbReference type="EMBL" id="KKL84212.1"/>
    </source>
</evidence>
<accession>A0A0F9I9V5</accession>
<proteinExistence type="predicted"/>
<dbReference type="InterPro" id="IPR027417">
    <property type="entry name" value="P-loop_NTPase"/>
</dbReference>
<sequence length="259" mass="27480">MDFRVAPAVGGEGAHLLTAEMGPGRVVQYGSRVGAKVSASRIRTEECGDFTATVPADITLLILDSLQAAGNPIQALRWLADLARRAQVPAIAISHVNAEGNPEGRRRLVHEVDHVVEVVPIHDPVREVRVIKTRSGRVPVPVAWQFGVQGEIAPAELPSCYFSVEGPQGGPYLLVSHPHSSRRRPRHAGLLQAAERGGDRAPVLGAPPLAVGALRGGALTGAWVEPPDGPQRSAYARARGVSYRTAKGAIERPGEKTDS</sequence>
<gene>
    <name evidence="1" type="ORF">LCGC14_1966990</name>
</gene>
<organism evidence="1">
    <name type="scientific">marine sediment metagenome</name>
    <dbReference type="NCBI Taxonomy" id="412755"/>
    <lineage>
        <taxon>unclassified sequences</taxon>
        <taxon>metagenomes</taxon>
        <taxon>ecological metagenomes</taxon>
    </lineage>
</organism>
<dbReference type="EMBL" id="LAZR01021764">
    <property type="protein sequence ID" value="KKL84212.1"/>
    <property type="molecule type" value="Genomic_DNA"/>
</dbReference>
<dbReference type="Gene3D" id="3.40.50.300">
    <property type="entry name" value="P-loop containing nucleotide triphosphate hydrolases"/>
    <property type="match status" value="1"/>
</dbReference>
<dbReference type="AlphaFoldDB" id="A0A0F9I9V5"/>